<reference evidence="1 2" key="1">
    <citation type="submission" date="2020-10" db="EMBL/GenBank/DDBJ databases">
        <title>The Coptis chinensis genome and diversification of protoberbering-type alkaloids.</title>
        <authorList>
            <person name="Wang B."/>
            <person name="Shu S."/>
            <person name="Song C."/>
            <person name="Liu Y."/>
        </authorList>
    </citation>
    <scope>NUCLEOTIDE SEQUENCE [LARGE SCALE GENOMIC DNA]</scope>
    <source>
        <strain evidence="1">HL-2020</strain>
        <tissue evidence="1">Leaf</tissue>
    </source>
</reference>
<evidence type="ECO:0000313" key="2">
    <source>
        <dbReference type="Proteomes" id="UP000631114"/>
    </source>
</evidence>
<dbReference type="EMBL" id="JADFTS010000003">
    <property type="protein sequence ID" value="KAF9613225.1"/>
    <property type="molecule type" value="Genomic_DNA"/>
</dbReference>
<dbReference type="InterPro" id="IPR036410">
    <property type="entry name" value="HSP_DnaJ_Cys-rich_dom_sf"/>
</dbReference>
<comment type="caution">
    <text evidence="1">The sequence shown here is derived from an EMBL/GenBank/DDBJ whole genome shotgun (WGS) entry which is preliminary data.</text>
</comment>
<dbReference type="PANTHER" id="PTHR15852:SF29">
    <property type="entry name" value="PLASTID TRANSCRIPTIONALLY ACTIVE PROTEIN"/>
    <property type="match status" value="1"/>
</dbReference>
<accession>A0A835LZE7</accession>
<evidence type="ECO:0000313" key="1">
    <source>
        <dbReference type="EMBL" id="KAF9613225.1"/>
    </source>
</evidence>
<gene>
    <name evidence="1" type="ORF">IFM89_006326</name>
</gene>
<keyword evidence="2" id="KW-1185">Reference proteome</keyword>
<dbReference type="OrthoDB" id="513013at2759"/>
<organism evidence="1 2">
    <name type="scientific">Coptis chinensis</name>
    <dbReference type="NCBI Taxonomy" id="261450"/>
    <lineage>
        <taxon>Eukaryota</taxon>
        <taxon>Viridiplantae</taxon>
        <taxon>Streptophyta</taxon>
        <taxon>Embryophyta</taxon>
        <taxon>Tracheophyta</taxon>
        <taxon>Spermatophyta</taxon>
        <taxon>Magnoliopsida</taxon>
        <taxon>Ranunculales</taxon>
        <taxon>Ranunculaceae</taxon>
        <taxon>Coptidoideae</taxon>
        <taxon>Coptis</taxon>
    </lineage>
</organism>
<dbReference type="Proteomes" id="UP000631114">
    <property type="component" value="Unassembled WGS sequence"/>
</dbReference>
<name>A0A835LZE7_9MAGN</name>
<dbReference type="SUPFAM" id="SSF57938">
    <property type="entry name" value="DnaJ/Hsp40 cysteine-rich domain"/>
    <property type="match status" value="1"/>
</dbReference>
<dbReference type="PANTHER" id="PTHR15852">
    <property type="entry name" value="PLASTID TRANSCRIPTIONALLY ACTIVE PROTEIN"/>
    <property type="match status" value="1"/>
</dbReference>
<protein>
    <submittedName>
        <fullName evidence="1">Uncharacterized protein</fullName>
    </submittedName>
</protein>
<proteinExistence type="predicted"/>
<sequence length="108" mass="11542">MSGEIPRRLRILGTAAAIGLGGFFALSLASSATIQMLQGVSDAKRRKSASVCGVCKGRGFYSCKLCKGESTIKWSPLYDPIAINPCLCPTCEGNRVQRCLNCVGKGYY</sequence>
<dbReference type="AlphaFoldDB" id="A0A835LZE7"/>